<organism evidence="2 5">
    <name type="scientific">Flavobacterium pectinovorum</name>
    <dbReference type="NCBI Taxonomy" id="29533"/>
    <lineage>
        <taxon>Bacteria</taxon>
        <taxon>Pseudomonadati</taxon>
        <taxon>Bacteroidota</taxon>
        <taxon>Flavobacteriia</taxon>
        <taxon>Flavobacteriales</taxon>
        <taxon>Flavobacteriaceae</taxon>
        <taxon>Flavobacterium</taxon>
    </lineage>
</organism>
<keyword evidence="1" id="KW-0472">Membrane</keyword>
<keyword evidence="1" id="KW-1133">Transmembrane helix</keyword>
<reference evidence="2 5" key="1">
    <citation type="submission" date="2016-11" db="EMBL/GenBank/DDBJ databases">
        <title>Whole genomes of Flavobacteriaceae.</title>
        <authorList>
            <person name="Stine C."/>
            <person name="Li C."/>
            <person name="Tadesse D."/>
        </authorList>
    </citation>
    <scope>NUCLEOTIDE SEQUENCE [LARGE SCALE GENOMIC DNA]</scope>
    <source>
        <strain evidence="2 5">ATCC 19366</strain>
    </source>
</reference>
<feature type="transmembrane region" description="Helical" evidence="1">
    <location>
        <begin position="477"/>
        <end position="497"/>
    </location>
</feature>
<evidence type="ECO:0008006" key="6">
    <source>
        <dbReference type="Google" id="ProtNLM"/>
    </source>
</evidence>
<keyword evidence="1" id="KW-0812">Transmembrane</keyword>
<keyword evidence="4" id="KW-1185">Reference proteome</keyword>
<evidence type="ECO:0000313" key="2">
    <source>
        <dbReference type="EMBL" id="OXB07739.1"/>
    </source>
</evidence>
<proteinExistence type="predicted"/>
<dbReference type="EMBL" id="FRBX01000004">
    <property type="protein sequence ID" value="SHM78755.1"/>
    <property type="molecule type" value="Genomic_DNA"/>
</dbReference>
<dbReference type="Proteomes" id="UP000198431">
    <property type="component" value="Unassembled WGS sequence"/>
</dbReference>
<sequence length="506" mass="58143">MENITATEILELLDNTEKIISVSAYGTKLIAHKTITGRLDIENKRVKETVTFLNCAFEDLIIENTHCDDSIEFRQCTFLKDFRIIFLHALNFNLENCQFEKALIIQNCRLRYLIFDRVEAQNGIMLEGGQIILLDIKPISEKTSFSFTGMFLLIHTLSVISQSGITIFAKNSIINIINLTGYLNLSSRLDFNHIKNKKIAIYELNNSGKIYFSNLKPVGVAGFKDNTLAPYIEAYRNSASAAERELQFLSMMGLKISTLELLTGNYPLFGFRDYMEKNHFTEFLVYFDTLEVKFHIHNSSAGIMELKAIMFDKYQIEIINSDLSAVKLLHSKIPDIKAQDDYLNYYNVYNDLYSAAVRQNNSKDKAYYYKIGQQYLNKYLRHARYVNDGDLGSLIAITASRIYSSHGTDWIRACLMTMLTAFIFFGFFTGSLENINLDMSKSGAAYFFEDILPFFPQFVNPLHRIDIMSDVSPLGGWSALFDFISRIFVSIGIFEIVRSFRKHVRQ</sequence>
<evidence type="ECO:0000256" key="1">
    <source>
        <dbReference type="SAM" id="Phobius"/>
    </source>
</evidence>
<evidence type="ECO:0000313" key="3">
    <source>
        <dbReference type="EMBL" id="SHM78755.1"/>
    </source>
</evidence>
<accession>A0AB36P5W1</accession>
<reference evidence="3 4" key="2">
    <citation type="submission" date="2016-11" db="EMBL/GenBank/DDBJ databases">
        <authorList>
            <person name="Varghese N."/>
            <person name="Submissions S."/>
        </authorList>
    </citation>
    <scope>NUCLEOTIDE SEQUENCE [LARGE SCALE GENOMIC DNA]</scope>
    <source>
        <strain evidence="3 4">DSM 6368</strain>
    </source>
</reference>
<dbReference type="Proteomes" id="UP000184216">
    <property type="component" value="Unassembled WGS sequence"/>
</dbReference>
<name>A0AB36P5W1_9FLAO</name>
<feature type="transmembrane region" description="Helical" evidence="1">
    <location>
        <begin position="410"/>
        <end position="432"/>
    </location>
</feature>
<comment type="caution">
    <text evidence="2">The sequence shown here is derived from an EMBL/GenBank/DDBJ whole genome shotgun (WGS) entry which is preliminary data.</text>
</comment>
<evidence type="ECO:0000313" key="5">
    <source>
        <dbReference type="Proteomes" id="UP000198431"/>
    </source>
</evidence>
<evidence type="ECO:0000313" key="4">
    <source>
        <dbReference type="Proteomes" id="UP000184216"/>
    </source>
</evidence>
<dbReference type="RefSeq" id="WP_073396187.1">
    <property type="nucleotide sequence ID" value="NZ_FRBX01000004.1"/>
</dbReference>
<gene>
    <name evidence="2" type="ORF">B0A72_02410</name>
    <name evidence="3" type="ORF">SAMN05444387_3189</name>
</gene>
<dbReference type="EMBL" id="MUHB01000003">
    <property type="protein sequence ID" value="OXB07739.1"/>
    <property type="molecule type" value="Genomic_DNA"/>
</dbReference>
<protein>
    <recommendedName>
        <fullName evidence="6">Pentapeptide repeat-containing protein</fullName>
    </recommendedName>
</protein>
<dbReference type="AlphaFoldDB" id="A0AB36P5W1"/>